<dbReference type="CDD" id="cd20345">
    <property type="entry name" value="BRcat_RBR_HOIL1"/>
    <property type="match status" value="1"/>
</dbReference>
<dbReference type="GO" id="GO:0043161">
    <property type="term" value="P:proteasome-mediated ubiquitin-dependent protein catabolic process"/>
    <property type="evidence" value="ECO:0007669"/>
    <property type="project" value="TreeGrafter"/>
</dbReference>
<reference evidence="12" key="1">
    <citation type="submission" date="2021-11" db="EMBL/GenBank/DDBJ databases">
        <authorList>
            <person name="Schell T."/>
        </authorList>
    </citation>
    <scope>NUCLEOTIDE SEQUENCE</scope>
    <source>
        <strain evidence="12">M5</strain>
    </source>
</reference>
<keyword evidence="13" id="KW-1185">Reference proteome</keyword>
<evidence type="ECO:0000313" key="13">
    <source>
        <dbReference type="Proteomes" id="UP000789390"/>
    </source>
</evidence>
<dbReference type="InterPro" id="IPR051628">
    <property type="entry name" value="LUBAC_E3_Ligases"/>
</dbReference>
<keyword evidence="7" id="KW-0862">Zinc</keyword>
<dbReference type="InterPro" id="IPR047557">
    <property type="entry name" value="Rcat_RBR_HOIL1"/>
</dbReference>
<dbReference type="GO" id="GO:0043130">
    <property type="term" value="F:ubiquitin binding"/>
    <property type="evidence" value="ECO:0007669"/>
    <property type="project" value="TreeGrafter"/>
</dbReference>
<accession>A0A8J2S0V5</accession>
<evidence type="ECO:0000313" key="12">
    <source>
        <dbReference type="EMBL" id="CAH0110629.1"/>
    </source>
</evidence>
<comment type="pathway">
    <text evidence="1">Protein modification; protein ubiquitination.</text>
</comment>
<dbReference type="Pfam" id="PF13445">
    <property type="entry name" value="zf-RING_UBOX"/>
    <property type="match status" value="1"/>
</dbReference>
<feature type="compositionally biased region" description="Low complexity" evidence="9">
    <location>
        <begin position="82"/>
        <end position="93"/>
    </location>
</feature>
<dbReference type="FunFam" id="3.30.40.10:FF:000137">
    <property type="entry name" value="RanBP-type and C3HC4-type zinc finger-containing protein 1"/>
    <property type="match status" value="1"/>
</dbReference>
<dbReference type="InterPro" id="IPR027370">
    <property type="entry name" value="Znf-RING_euk"/>
</dbReference>
<evidence type="ECO:0000256" key="3">
    <source>
        <dbReference type="ARBA" id="ARBA00022723"/>
    </source>
</evidence>
<dbReference type="PROSITE" id="PS00518">
    <property type="entry name" value="ZF_RING_1"/>
    <property type="match status" value="1"/>
</dbReference>
<evidence type="ECO:0000256" key="6">
    <source>
        <dbReference type="ARBA" id="ARBA00022786"/>
    </source>
</evidence>
<dbReference type="InterPro" id="IPR002867">
    <property type="entry name" value="IBR_dom"/>
</dbReference>
<gene>
    <name evidence="12" type="ORF">DGAL_LOCUS14200</name>
</gene>
<dbReference type="AlphaFoldDB" id="A0A8J2S0V5"/>
<evidence type="ECO:0000256" key="7">
    <source>
        <dbReference type="ARBA" id="ARBA00022833"/>
    </source>
</evidence>
<evidence type="ECO:0000256" key="9">
    <source>
        <dbReference type="SAM" id="MobiDB-lite"/>
    </source>
</evidence>
<protein>
    <recommendedName>
        <fullName evidence="14">RanBP-type and C3HC4-type zinc finger-containing protein 1</fullName>
    </recommendedName>
</protein>
<evidence type="ECO:0000256" key="2">
    <source>
        <dbReference type="ARBA" id="ARBA00022679"/>
    </source>
</evidence>
<keyword evidence="3" id="KW-0479">Metal-binding</keyword>
<dbReference type="GO" id="GO:0097039">
    <property type="term" value="P:protein linear polyubiquitination"/>
    <property type="evidence" value="ECO:0007669"/>
    <property type="project" value="TreeGrafter"/>
</dbReference>
<dbReference type="Proteomes" id="UP000789390">
    <property type="component" value="Unassembled WGS sequence"/>
</dbReference>
<dbReference type="InterPro" id="IPR047558">
    <property type="entry name" value="BRcat_RBR_HOIL1"/>
</dbReference>
<evidence type="ECO:0000256" key="4">
    <source>
        <dbReference type="ARBA" id="ARBA00022737"/>
    </source>
</evidence>
<keyword evidence="2" id="KW-0808">Transferase</keyword>
<dbReference type="Pfam" id="PF01485">
    <property type="entry name" value="IBR"/>
    <property type="match status" value="1"/>
</dbReference>
<dbReference type="InterPro" id="IPR017907">
    <property type="entry name" value="Znf_RING_CS"/>
</dbReference>
<dbReference type="GO" id="GO:0008270">
    <property type="term" value="F:zinc ion binding"/>
    <property type="evidence" value="ECO:0007669"/>
    <property type="project" value="UniProtKB-KW"/>
</dbReference>
<dbReference type="EMBL" id="CAKKLH010000304">
    <property type="protein sequence ID" value="CAH0110629.1"/>
    <property type="molecule type" value="Genomic_DNA"/>
</dbReference>
<dbReference type="CDD" id="cd20358">
    <property type="entry name" value="Rcat_RBR_HOIL1"/>
    <property type="match status" value="1"/>
</dbReference>
<keyword evidence="6" id="KW-0833">Ubl conjugation pathway</keyword>
<dbReference type="PANTHER" id="PTHR22770">
    <property type="entry name" value="UBIQUITIN CONJUGATING ENZYME 7 INTERACTING PROTEIN-RELATED"/>
    <property type="match status" value="1"/>
</dbReference>
<dbReference type="SMART" id="SM00184">
    <property type="entry name" value="RING"/>
    <property type="match status" value="1"/>
</dbReference>
<evidence type="ECO:0000256" key="8">
    <source>
        <dbReference type="PROSITE-ProRule" id="PRU00175"/>
    </source>
</evidence>
<name>A0A8J2S0V5_9CRUS</name>
<dbReference type="InterPro" id="IPR044066">
    <property type="entry name" value="TRIAD_supradom"/>
</dbReference>
<evidence type="ECO:0000259" key="11">
    <source>
        <dbReference type="PROSITE" id="PS51873"/>
    </source>
</evidence>
<dbReference type="InterPro" id="IPR001841">
    <property type="entry name" value="Znf_RING"/>
</dbReference>
<feature type="domain" description="RING-type" evidence="10">
    <location>
        <begin position="121"/>
        <end position="163"/>
    </location>
</feature>
<dbReference type="OrthoDB" id="261960at2759"/>
<dbReference type="GO" id="GO:0071797">
    <property type="term" value="C:LUBAC complex"/>
    <property type="evidence" value="ECO:0007669"/>
    <property type="project" value="TreeGrafter"/>
</dbReference>
<dbReference type="InterPro" id="IPR013083">
    <property type="entry name" value="Znf_RING/FYVE/PHD"/>
</dbReference>
<dbReference type="GO" id="GO:0004842">
    <property type="term" value="F:ubiquitin-protein transferase activity"/>
    <property type="evidence" value="ECO:0007669"/>
    <property type="project" value="TreeGrafter"/>
</dbReference>
<dbReference type="Gene3D" id="1.20.120.1750">
    <property type="match status" value="1"/>
</dbReference>
<evidence type="ECO:0000256" key="5">
    <source>
        <dbReference type="ARBA" id="ARBA00022771"/>
    </source>
</evidence>
<dbReference type="Gene3D" id="3.30.40.10">
    <property type="entry name" value="Zinc/RING finger domain, C3HC4 (zinc finger)"/>
    <property type="match status" value="1"/>
</dbReference>
<feature type="region of interest" description="Disordered" evidence="9">
    <location>
        <begin position="58"/>
        <end position="96"/>
    </location>
</feature>
<sequence>MKERTAKSHNTKVECQLWILGRRLADQDQLTLKDYDIWPSNSSLFLYVLNEPLEAAGHINGPVINKDPPTLTETDEKQQPETTADQGATGGTDEPTKIDYKKLVDLLDQSDVVTNADSFDCPVCLITVPARVGVTLRECLHNFCRDCLAHVNEFSDEATVTCPYRDDNYVCDAILQEIEIKNLVGAKLYEKYLKRSMRLAEKTMKNTFHCQTADCPGWAVIEEDNVNVFRCPVCRKNNCLTCQAIHEGANCKEFQDRVNQSADTDEDARRTKEMIDALVASGEALNCPQCQVVLMKRWGCDWVRCSVCRTEICWVTKQNRWGPKGKGDTSGGNIGTSGGCRCCVDGVKCHPLCNYCH</sequence>
<feature type="domain" description="RING-type" evidence="11">
    <location>
        <begin position="117"/>
        <end position="344"/>
    </location>
</feature>
<keyword evidence="4" id="KW-0677">Repeat</keyword>
<keyword evidence="5 8" id="KW-0863">Zinc-finger</keyword>
<dbReference type="PROSITE" id="PS51873">
    <property type="entry name" value="TRIAD"/>
    <property type="match status" value="1"/>
</dbReference>
<dbReference type="SUPFAM" id="SSF57850">
    <property type="entry name" value="RING/U-box"/>
    <property type="match status" value="3"/>
</dbReference>
<organism evidence="12 13">
    <name type="scientific">Daphnia galeata</name>
    <dbReference type="NCBI Taxonomy" id="27404"/>
    <lineage>
        <taxon>Eukaryota</taxon>
        <taxon>Metazoa</taxon>
        <taxon>Ecdysozoa</taxon>
        <taxon>Arthropoda</taxon>
        <taxon>Crustacea</taxon>
        <taxon>Branchiopoda</taxon>
        <taxon>Diplostraca</taxon>
        <taxon>Cladocera</taxon>
        <taxon>Anomopoda</taxon>
        <taxon>Daphniidae</taxon>
        <taxon>Daphnia</taxon>
    </lineage>
</organism>
<dbReference type="PROSITE" id="PS50089">
    <property type="entry name" value="ZF_RING_2"/>
    <property type="match status" value="1"/>
</dbReference>
<proteinExistence type="predicted"/>
<dbReference type="InterPro" id="IPR047559">
    <property type="entry name" value="HOIL1_RBR_mRING-HC-C3HC3D"/>
</dbReference>
<dbReference type="PANTHER" id="PTHR22770:SF13">
    <property type="entry name" value="RING-TYPE DOMAIN-CONTAINING PROTEIN"/>
    <property type="match status" value="1"/>
</dbReference>
<evidence type="ECO:0000256" key="1">
    <source>
        <dbReference type="ARBA" id="ARBA00004906"/>
    </source>
</evidence>
<evidence type="ECO:0000259" key="10">
    <source>
        <dbReference type="PROSITE" id="PS50089"/>
    </source>
</evidence>
<evidence type="ECO:0008006" key="14">
    <source>
        <dbReference type="Google" id="ProtNLM"/>
    </source>
</evidence>
<dbReference type="CDD" id="cd16633">
    <property type="entry name" value="mRING-HC-C3HC3D_RBR_HOIL1"/>
    <property type="match status" value="1"/>
</dbReference>
<comment type="caution">
    <text evidence="12">The sequence shown here is derived from an EMBL/GenBank/DDBJ whole genome shotgun (WGS) entry which is preliminary data.</text>
</comment>